<protein>
    <submittedName>
        <fullName evidence="2">Uncharacterized protein</fullName>
    </submittedName>
</protein>
<comment type="caution">
    <text evidence="2">The sequence shown here is derived from an EMBL/GenBank/DDBJ whole genome shotgun (WGS) entry which is preliminary data.</text>
</comment>
<organism evidence="2 3">
    <name type="scientific">Lithospermum erythrorhizon</name>
    <name type="common">Purple gromwell</name>
    <name type="synonym">Lithospermum officinale var. erythrorhizon</name>
    <dbReference type="NCBI Taxonomy" id="34254"/>
    <lineage>
        <taxon>Eukaryota</taxon>
        <taxon>Viridiplantae</taxon>
        <taxon>Streptophyta</taxon>
        <taxon>Embryophyta</taxon>
        <taxon>Tracheophyta</taxon>
        <taxon>Spermatophyta</taxon>
        <taxon>Magnoliopsida</taxon>
        <taxon>eudicotyledons</taxon>
        <taxon>Gunneridae</taxon>
        <taxon>Pentapetalae</taxon>
        <taxon>asterids</taxon>
        <taxon>lamiids</taxon>
        <taxon>Boraginales</taxon>
        <taxon>Boraginaceae</taxon>
        <taxon>Boraginoideae</taxon>
        <taxon>Lithospermeae</taxon>
        <taxon>Lithospermum</taxon>
    </lineage>
</organism>
<evidence type="ECO:0000313" key="2">
    <source>
        <dbReference type="EMBL" id="GAA0156383.1"/>
    </source>
</evidence>
<evidence type="ECO:0000313" key="3">
    <source>
        <dbReference type="Proteomes" id="UP001454036"/>
    </source>
</evidence>
<name>A0AAV3PYL9_LITER</name>
<sequence length="24" mass="2409">MFQVPDSCGTFGTAENTAAGSEST</sequence>
<feature type="region of interest" description="Disordered" evidence="1">
    <location>
        <begin position="1"/>
        <end position="24"/>
    </location>
</feature>
<proteinExistence type="predicted"/>
<dbReference type="Proteomes" id="UP001454036">
    <property type="component" value="Unassembled WGS sequence"/>
</dbReference>
<dbReference type="EMBL" id="BAABME010034545">
    <property type="protein sequence ID" value="GAA0156383.1"/>
    <property type="molecule type" value="Genomic_DNA"/>
</dbReference>
<evidence type="ECO:0000256" key="1">
    <source>
        <dbReference type="SAM" id="MobiDB-lite"/>
    </source>
</evidence>
<dbReference type="AlphaFoldDB" id="A0AAV3PYL9"/>
<keyword evidence="3" id="KW-1185">Reference proteome</keyword>
<gene>
    <name evidence="2" type="ORF">LIER_43358</name>
</gene>
<reference evidence="2 3" key="1">
    <citation type="submission" date="2024-01" db="EMBL/GenBank/DDBJ databases">
        <title>The complete chloroplast genome sequence of Lithospermum erythrorhizon: insights into the phylogenetic relationship among Boraginaceae species and the maternal lineages of purple gromwells.</title>
        <authorList>
            <person name="Okada T."/>
            <person name="Watanabe K."/>
        </authorList>
    </citation>
    <scope>NUCLEOTIDE SEQUENCE [LARGE SCALE GENOMIC DNA]</scope>
</reference>
<accession>A0AAV3PYL9</accession>
<feature type="compositionally biased region" description="Polar residues" evidence="1">
    <location>
        <begin position="13"/>
        <end position="24"/>
    </location>
</feature>